<protein>
    <submittedName>
        <fullName evidence="1">Uncharacterized protein</fullName>
    </submittedName>
</protein>
<comment type="caution">
    <text evidence="1">The sequence shown here is derived from an EMBL/GenBank/DDBJ whole genome shotgun (WGS) entry which is preliminary data.</text>
</comment>
<dbReference type="AlphaFoldDB" id="A0A8S9QL03"/>
<accession>A0A8S9QL03</accession>
<reference evidence="1" key="1">
    <citation type="submission" date="2019-12" db="EMBL/GenBank/DDBJ databases">
        <title>Genome sequencing and annotation of Brassica cretica.</title>
        <authorList>
            <person name="Studholme D.J."/>
            <person name="Sarris P."/>
        </authorList>
    </citation>
    <scope>NUCLEOTIDE SEQUENCE</scope>
    <source>
        <strain evidence="1">PFS-109/04</strain>
        <tissue evidence="1">Leaf</tissue>
    </source>
</reference>
<gene>
    <name evidence="1" type="ORF">F2Q69_00012508</name>
</gene>
<proteinExistence type="predicted"/>
<dbReference type="EMBL" id="QGKX02000996">
    <property type="protein sequence ID" value="KAF3553524.1"/>
    <property type="molecule type" value="Genomic_DNA"/>
</dbReference>
<organism evidence="1 2">
    <name type="scientific">Brassica cretica</name>
    <name type="common">Mustard</name>
    <dbReference type="NCBI Taxonomy" id="69181"/>
    <lineage>
        <taxon>Eukaryota</taxon>
        <taxon>Viridiplantae</taxon>
        <taxon>Streptophyta</taxon>
        <taxon>Embryophyta</taxon>
        <taxon>Tracheophyta</taxon>
        <taxon>Spermatophyta</taxon>
        <taxon>Magnoliopsida</taxon>
        <taxon>eudicotyledons</taxon>
        <taxon>Gunneridae</taxon>
        <taxon>Pentapetalae</taxon>
        <taxon>rosids</taxon>
        <taxon>malvids</taxon>
        <taxon>Brassicales</taxon>
        <taxon>Brassicaceae</taxon>
        <taxon>Brassiceae</taxon>
        <taxon>Brassica</taxon>
    </lineage>
</organism>
<dbReference type="Proteomes" id="UP000712600">
    <property type="component" value="Unassembled WGS sequence"/>
</dbReference>
<name>A0A8S9QL03_BRACR</name>
<evidence type="ECO:0000313" key="1">
    <source>
        <dbReference type="EMBL" id="KAF3553524.1"/>
    </source>
</evidence>
<evidence type="ECO:0000313" key="2">
    <source>
        <dbReference type="Proteomes" id="UP000712600"/>
    </source>
</evidence>
<sequence>MENYHESEKVESIWFLPMGSARLQPLAPWKQFYTFSSTFSLHDDAREWQVAQRSSLISTSVRQSTYLLISIPSGTLVLNSDAAGSRETSTTGLGWVF</sequence>